<evidence type="ECO:0000256" key="6">
    <source>
        <dbReference type="ARBA" id="ARBA00022490"/>
    </source>
</evidence>
<comment type="subcellular location">
    <subcellularLocation>
        <location evidence="3">Cytoplasm</location>
    </subcellularLocation>
    <subcellularLocation>
        <location evidence="2">Nucleus</location>
    </subcellularLocation>
</comment>
<dbReference type="GO" id="GO:0102265">
    <property type="term" value="F:tRNA-dihydrouridine47 synthase activity"/>
    <property type="evidence" value="ECO:0007669"/>
    <property type="project" value="UniProtKB-EC"/>
</dbReference>
<keyword evidence="10 25" id="KW-0819">tRNA processing</keyword>
<dbReference type="InterPro" id="IPR013785">
    <property type="entry name" value="Aldolase_TIM"/>
</dbReference>
<dbReference type="RefSeq" id="XP_003684178.1">
    <property type="nucleotide sequence ID" value="XM_003684130.1"/>
</dbReference>
<accession>G8BQE7</accession>
<dbReference type="STRING" id="1071381.G8BQE7"/>
<dbReference type="Pfam" id="PF01207">
    <property type="entry name" value="Dus"/>
    <property type="match status" value="2"/>
</dbReference>
<keyword evidence="9" id="KW-0507">mRNA processing</keyword>
<dbReference type="EMBL" id="HE612857">
    <property type="protein sequence ID" value="CCE61744.1"/>
    <property type="molecule type" value="Genomic_DNA"/>
</dbReference>
<comment type="catalytic activity">
    <reaction evidence="22">
        <text>a 5,6-dihydrouridine in mRNA + NADP(+) = a uridine in mRNA + NADPH + H(+)</text>
        <dbReference type="Rhea" id="RHEA:69855"/>
        <dbReference type="Rhea" id="RHEA-COMP:14658"/>
        <dbReference type="Rhea" id="RHEA-COMP:17789"/>
        <dbReference type="ChEBI" id="CHEBI:15378"/>
        <dbReference type="ChEBI" id="CHEBI:57783"/>
        <dbReference type="ChEBI" id="CHEBI:58349"/>
        <dbReference type="ChEBI" id="CHEBI:65315"/>
        <dbReference type="ChEBI" id="CHEBI:74443"/>
    </reaction>
    <physiologicalReaction direction="right-to-left" evidence="22">
        <dbReference type="Rhea" id="RHEA:69857"/>
    </physiologicalReaction>
</comment>
<evidence type="ECO:0000256" key="18">
    <source>
        <dbReference type="ARBA" id="ARBA00023242"/>
    </source>
</evidence>
<dbReference type="EC" id="1.3.1.89" evidence="4 25"/>
<evidence type="ECO:0000256" key="16">
    <source>
        <dbReference type="ARBA" id="ARBA00023002"/>
    </source>
</evidence>
<evidence type="ECO:0000256" key="3">
    <source>
        <dbReference type="ARBA" id="ARBA00004496"/>
    </source>
</evidence>
<feature type="zinc finger region" description="C3H1-type" evidence="24">
    <location>
        <begin position="144"/>
        <end position="174"/>
    </location>
</feature>
<dbReference type="Gene3D" id="3.20.20.70">
    <property type="entry name" value="Aldolase class I"/>
    <property type="match status" value="1"/>
</dbReference>
<feature type="region of interest" description="Disordered" evidence="26">
    <location>
        <begin position="1"/>
        <end position="23"/>
    </location>
</feature>
<comment type="cofactor">
    <cofactor evidence="1 25">
        <name>FMN</name>
        <dbReference type="ChEBI" id="CHEBI:58210"/>
    </cofactor>
</comment>
<evidence type="ECO:0000256" key="11">
    <source>
        <dbReference type="ARBA" id="ARBA00022723"/>
    </source>
</evidence>
<evidence type="ECO:0000256" key="1">
    <source>
        <dbReference type="ARBA" id="ARBA00001917"/>
    </source>
</evidence>
<keyword evidence="7 25" id="KW-0285">Flavoprotein</keyword>
<dbReference type="GO" id="GO:0008270">
    <property type="term" value="F:zinc ion binding"/>
    <property type="evidence" value="ECO:0007669"/>
    <property type="project" value="UniProtKB-KW"/>
</dbReference>
<keyword evidence="17 25" id="KW-0520">NAD</keyword>
<evidence type="ECO:0000313" key="29">
    <source>
        <dbReference type="Proteomes" id="UP000005666"/>
    </source>
</evidence>
<feature type="zinc finger region" description="C3H1-type" evidence="24">
    <location>
        <begin position="95"/>
        <end position="132"/>
    </location>
</feature>
<evidence type="ECO:0000256" key="2">
    <source>
        <dbReference type="ARBA" id="ARBA00004123"/>
    </source>
</evidence>
<keyword evidence="6" id="KW-0963">Cytoplasm</keyword>
<evidence type="ECO:0000313" key="28">
    <source>
        <dbReference type="EMBL" id="CCE61744.1"/>
    </source>
</evidence>
<keyword evidence="13 24" id="KW-0863">Zinc-finger</keyword>
<proteinExistence type="inferred from homology"/>
<protein>
    <recommendedName>
        <fullName evidence="5 25">tRNA-dihydrouridine(47) synthase [NAD(P)(+)]</fullName>
        <ecNumber evidence="4 25">1.3.1.89</ecNumber>
    </recommendedName>
    <alternativeName>
        <fullName evidence="25">tRNA-dihydrouridine synthase 3</fullName>
    </alternativeName>
</protein>
<evidence type="ECO:0000256" key="4">
    <source>
        <dbReference type="ARBA" id="ARBA00012376"/>
    </source>
</evidence>
<keyword evidence="11 24" id="KW-0479">Metal-binding</keyword>
<dbReference type="eggNOG" id="KOG2333">
    <property type="taxonomic scope" value="Eukaryota"/>
</dbReference>
<feature type="compositionally biased region" description="Basic residues" evidence="26">
    <location>
        <begin position="71"/>
        <end position="81"/>
    </location>
</feature>
<feature type="region of interest" description="Disordered" evidence="26">
    <location>
        <begin position="237"/>
        <end position="270"/>
    </location>
</feature>
<evidence type="ECO:0000256" key="26">
    <source>
        <dbReference type="SAM" id="MobiDB-lite"/>
    </source>
</evidence>
<comment type="similarity">
    <text evidence="25">Belongs to the dus family. Dus3 subfamily.</text>
</comment>
<evidence type="ECO:0000256" key="22">
    <source>
        <dbReference type="ARBA" id="ARBA00049447"/>
    </source>
</evidence>
<feature type="compositionally biased region" description="Basic and acidic residues" evidence="26">
    <location>
        <begin position="82"/>
        <end position="93"/>
    </location>
</feature>
<comment type="function">
    <text evidence="19">Catalyzes the synthesis of dihydrouridine, a modified base found in the D-loop of most tRNAs. Specifically modifies U47 in cytoplasmic tRNAs. Catalyzes the synthesis of dihydrouridine in some mRNAs, thereby affecting their translation.</text>
</comment>
<dbReference type="GeneID" id="11534979"/>
<keyword evidence="18" id="KW-0539">Nucleus</keyword>
<dbReference type="Pfam" id="PF25585">
    <property type="entry name" value="zf-CCCH_DUS3L"/>
    <property type="match status" value="2"/>
</dbReference>
<keyword evidence="29" id="KW-1185">Reference proteome</keyword>
<evidence type="ECO:0000256" key="7">
    <source>
        <dbReference type="ARBA" id="ARBA00022630"/>
    </source>
</evidence>
<dbReference type="PROSITE" id="PS50103">
    <property type="entry name" value="ZF_C3H1"/>
    <property type="match status" value="2"/>
</dbReference>
<dbReference type="GO" id="GO:0034399">
    <property type="term" value="C:nuclear periphery"/>
    <property type="evidence" value="ECO:0007669"/>
    <property type="project" value="EnsemblFungi"/>
</dbReference>
<evidence type="ECO:0000256" key="20">
    <source>
        <dbReference type="ARBA" id="ARBA00048266"/>
    </source>
</evidence>
<comment type="catalytic activity">
    <reaction evidence="23">
        <text>5,6-dihydrouridine(47) in tRNA + NADP(+) = uridine(47) in tRNA + NADPH + H(+)</text>
        <dbReference type="Rhea" id="RHEA:53360"/>
        <dbReference type="Rhea" id="RHEA-COMP:13539"/>
        <dbReference type="Rhea" id="RHEA-COMP:13540"/>
        <dbReference type="ChEBI" id="CHEBI:15378"/>
        <dbReference type="ChEBI" id="CHEBI:57783"/>
        <dbReference type="ChEBI" id="CHEBI:58349"/>
        <dbReference type="ChEBI" id="CHEBI:65315"/>
        <dbReference type="ChEBI" id="CHEBI:74443"/>
        <dbReference type="EC" id="1.3.1.89"/>
    </reaction>
    <physiologicalReaction direction="right-to-left" evidence="23">
        <dbReference type="Rhea" id="RHEA:53362"/>
    </physiologicalReaction>
</comment>
<feature type="region of interest" description="Disordered" evidence="26">
    <location>
        <begin position="42"/>
        <end position="93"/>
    </location>
</feature>
<evidence type="ECO:0000256" key="19">
    <source>
        <dbReference type="ARBA" id="ARBA00045934"/>
    </source>
</evidence>
<dbReference type="OrthoDB" id="259935at2759"/>
<dbReference type="InterPro" id="IPR035587">
    <property type="entry name" value="DUS-like_FMN-bd"/>
</dbReference>
<dbReference type="KEGG" id="tpf:TPHA_0B00720"/>
<evidence type="ECO:0000256" key="24">
    <source>
        <dbReference type="PROSITE-ProRule" id="PRU00723"/>
    </source>
</evidence>
<dbReference type="Proteomes" id="UP000005666">
    <property type="component" value="Chromosome 2"/>
</dbReference>
<evidence type="ECO:0000256" key="12">
    <source>
        <dbReference type="ARBA" id="ARBA00022737"/>
    </source>
</evidence>
<keyword evidence="8 25" id="KW-0288">FMN</keyword>
<comment type="catalytic activity">
    <reaction evidence="20">
        <text>5,6-dihydrouridine(47) in tRNA + NAD(+) = uridine(47) in tRNA + NADH + H(+)</text>
        <dbReference type="Rhea" id="RHEA:53364"/>
        <dbReference type="Rhea" id="RHEA-COMP:13539"/>
        <dbReference type="Rhea" id="RHEA-COMP:13540"/>
        <dbReference type="ChEBI" id="CHEBI:15378"/>
        <dbReference type="ChEBI" id="CHEBI:57540"/>
        <dbReference type="ChEBI" id="CHEBI:57945"/>
        <dbReference type="ChEBI" id="CHEBI:65315"/>
        <dbReference type="ChEBI" id="CHEBI:74443"/>
        <dbReference type="EC" id="1.3.1.89"/>
    </reaction>
    <physiologicalReaction direction="right-to-left" evidence="20">
        <dbReference type="Rhea" id="RHEA:53366"/>
    </physiologicalReaction>
</comment>
<evidence type="ECO:0000256" key="23">
    <source>
        <dbReference type="ARBA" id="ARBA00049513"/>
    </source>
</evidence>
<dbReference type="PROSITE" id="PS01136">
    <property type="entry name" value="UPF0034"/>
    <property type="match status" value="1"/>
</dbReference>
<feature type="compositionally biased region" description="Basic and acidic residues" evidence="26">
    <location>
        <begin position="244"/>
        <end position="255"/>
    </location>
</feature>
<dbReference type="GO" id="GO:0106414">
    <property type="term" value="F:mRNA dihydrouridine synthase activity"/>
    <property type="evidence" value="ECO:0007669"/>
    <property type="project" value="RHEA"/>
</dbReference>
<dbReference type="CDD" id="cd02801">
    <property type="entry name" value="DUS_like_FMN"/>
    <property type="match status" value="1"/>
</dbReference>
<evidence type="ECO:0000256" key="9">
    <source>
        <dbReference type="ARBA" id="ARBA00022664"/>
    </source>
</evidence>
<dbReference type="FunFam" id="3.20.20.70:FF:000145">
    <property type="entry name" value="tRNA-dihydrouridine(47) synthase [NAD(P)(+)]"/>
    <property type="match status" value="1"/>
</dbReference>
<evidence type="ECO:0000256" key="13">
    <source>
        <dbReference type="ARBA" id="ARBA00022771"/>
    </source>
</evidence>
<evidence type="ECO:0000256" key="25">
    <source>
        <dbReference type="RuleBase" id="RU291113"/>
    </source>
</evidence>
<evidence type="ECO:0000256" key="5">
    <source>
        <dbReference type="ARBA" id="ARBA00022143"/>
    </source>
</evidence>
<keyword evidence="16 25" id="KW-0560">Oxidoreductase</keyword>
<dbReference type="PANTHER" id="PTHR45846">
    <property type="entry name" value="TRNA-DIHYDROURIDINE(47) SYNTHASE [NAD(P)(+)]-LIKE"/>
    <property type="match status" value="1"/>
</dbReference>
<evidence type="ECO:0000256" key="21">
    <source>
        <dbReference type="ARBA" id="ARBA00048342"/>
    </source>
</evidence>
<dbReference type="PANTHER" id="PTHR45846:SF1">
    <property type="entry name" value="TRNA-DIHYDROURIDINE(47) SYNTHASE [NAD(P)(+)]-LIKE"/>
    <property type="match status" value="1"/>
</dbReference>
<name>G8BQE7_TETPH</name>
<comment type="catalytic activity">
    <reaction evidence="21">
        <text>a 5,6-dihydrouridine in mRNA + NAD(+) = a uridine in mRNA + NADH + H(+)</text>
        <dbReference type="Rhea" id="RHEA:69851"/>
        <dbReference type="Rhea" id="RHEA-COMP:14658"/>
        <dbReference type="Rhea" id="RHEA-COMP:17789"/>
        <dbReference type="ChEBI" id="CHEBI:15378"/>
        <dbReference type="ChEBI" id="CHEBI:57540"/>
        <dbReference type="ChEBI" id="CHEBI:57945"/>
        <dbReference type="ChEBI" id="CHEBI:65315"/>
        <dbReference type="ChEBI" id="CHEBI:74443"/>
    </reaction>
    <physiologicalReaction direction="right-to-left" evidence="21">
        <dbReference type="Rhea" id="RHEA:69853"/>
    </physiologicalReaction>
</comment>
<dbReference type="Gene3D" id="4.10.1000.10">
    <property type="entry name" value="Zinc finger, CCCH-type"/>
    <property type="match status" value="1"/>
</dbReference>
<dbReference type="OMA" id="WSYIAEC"/>
<evidence type="ECO:0000256" key="10">
    <source>
        <dbReference type="ARBA" id="ARBA00022694"/>
    </source>
</evidence>
<feature type="compositionally biased region" description="Basic and acidic residues" evidence="26">
    <location>
        <begin position="57"/>
        <end position="70"/>
    </location>
</feature>
<evidence type="ECO:0000256" key="17">
    <source>
        <dbReference type="ARBA" id="ARBA00023027"/>
    </source>
</evidence>
<dbReference type="HOGENOM" id="CLU_013299_7_0_1"/>
<dbReference type="InterPro" id="IPR000571">
    <property type="entry name" value="Znf_CCCH"/>
</dbReference>
<dbReference type="GO" id="GO:0005737">
    <property type="term" value="C:cytoplasm"/>
    <property type="evidence" value="ECO:0007669"/>
    <property type="project" value="UniProtKB-SubCell"/>
</dbReference>
<dbReference type="InterPro" id="IPR018517">
    <property type="entry name" value="tRNA_hU_synthase_CS"/>
</dbReference>
<dbReference type="GO" id="GO:0003723">
    <property type="term" value="F:RNA binding"/>
    <property type="evidence" value="ECO:0007669"/>
    <property type="project" value="TreeGrafter"/>
</dbReference>
<dbReference type="GO" id="GO:0006397">
    <property type="term" value="P:mRNA processing"/>
    <property type="evidence" value="ECO:0007669"/>
    <property type="project" value="UniProtKB-KW"/>
</dbReference>
<evidence type="ECO:0000256" key="14">
    <source>
        <dbReference type="ARBA" id="ARBA00022833"/>
    </source>
</evidence>
<sequence length="673" mass="76496">MSGVKHGLEAHGEPDLKRQANDTREKGVAYLKKEYILVDSGSSRSIAEYNDEEEAGAEDRPGLEAQGDGRRKGKGKGRNKKDRGQNKNRDLRQVKEAKQLCPKYIQGDPTAEGAAGPVCAFGDNCRFVHNIQEYLDSKKPEIVSEAFPTCPVFETLGYCPMGFKCKFLSSHYDKDHMELFKRGTEDERKKLWDANHEVNIISGDQKFDLIKRKFPFTKTAHILDIIDSIQQEARDRINQPSANKEGDKKDEESKPATDAPQIVEREKELNERREKQRELYLQYKDTRYFAQEKKTLDFRGKKIVSPLTTVGNLPYRRLMKKLGADITYSEMALATPLIQGTNSEWALPKAHVSEYPGFGVQIACSKAWQAAKAAEALSTNCSNISEINLNSGCPIDLLYKQGSGSALLDNAARMIRCLNAMNYVSNDVPISVKIRTGTKDSHPIADTLVKRLVFETDVAAITLHGRSRQQRYTRSADWDYISKVAKSLREAESEFAESPQGKESRDGKTRIQFVGNGDIYNFEDWTNILQNDHNIDSIMVARGALIKPWIFEEIDSQQYIDKSSTERLEILKDYAKFAMDHWGTDEYGISQSRRFFCEFMSFFHRYIPMGICERFPVKLNERPPSWKGRDDLETLLGGTNVQDWIKVSELFFGKVDDSFVFLPKHKSSSFPAA</sequence>
<evidence type="ECO:0000256" key="8">
    <source>
        <dbReference type="ARBA" id="ARBA00022643"/>
    </source>
</evidence>
<feature type="domain" description="C3H1-type" evidence="27">
    <location>
        <begin position="95"/>
        <end position="132"/>
    </location>
</feature>
<reference evidence="28 29" key="1">
    <citation type="journal article" date="2011" name="Proc. Natl. Acad. Sci. U.S.A.">
        <title>Evolutionary erosion of yeast sex chromosomes by mating-type switching accidents.</title>
        <authorList>
            <person name="Gordon J.L."/>
            <person name="Armisen D."/>
            <person name="Proux-Wera E."/>
            <person name="Oheigeartaigh S.S."/>
            <person name="Byrne K.P."/>
            <person name="Wolfe K.H."/>
        </authorList>
    </citation>
    <scope>NUCLEOTIDE SEQUENCE [LARGE SCALE GENOMIC DNA]</scope>
    <source>
        <strain evidence="29">ATCC 24235 / CBS 4417 / NBRC 1672 / NRRL Y-8282 / UCD 70-5</strain>
    </source>
</reference>
<gene>
    <name evidence="28" type="primary">TPHA0B00720</name>
    <name evidence="28" type="ordered locus">TPHA_0B00720</name>
</gene>
<keyword evidence="12" id="KW-0677">Repeat</keyword>
<dbReference type="GO" id="GO:0050660">
    <property type="term" value="F:flavin adenine dinucleotide binding"/>
    <property type="evidence" value="ECO:0007669"/>
    <property type="project" value="UniProtKB-UniRule"/>
</dbReference>
<evidence type="ECO:0000256" key="15">
    <source>
        <dbReference type="ARBA" id="ARBA00022857"/>
    </source>
</evidence>
<keyword evidence="15 25" id="KW-0521">NADP</keyword>
<dbReference type="SUPFAM" id="SSF51395">
    <property type="entry name" value="FMN-linked oxidoreductases"/>
    <property type="match status" value="1"/>
</dbReference>
<dbReference type="AlphaFoldDB" id="G8BQE7"/>
<evidence type="ECO:0000259" key="27">
    <source>
        <dbReference type="PROSITE" id="PS50103"/>
    </source>
</evidence>
<organism evidence="28 29">
    <name type="scientific">Tetrapisispora phaffii (strain ATCC 24235 / CBS 4417 / NBRC 1672 / NRRL Y-8282 / UCD 70-5)</name>
    <name type="common">Yeast</name>
    <name type="synonym">Fabospora phaffii</name>
    <dbReference type="NCBI Taxonomy" id="1071381"/>
    <lineage>
        <taxon>Eukaryota</taxon>
        <taxon>Fungi</taxon>
        <taxon>Dikarya</taxon>
        <taxon>Ascomycota</taxon>
        <taxon>Saccharomycotina</taxon>
        <taxon>Saccharomycetes</taxon>
        <taxon>Saccharomycetales</taxon>
        <taxon>Saccharomycetaceae</taxon>
        <taxon>Tetrapisispora</taxon>
    </lineage>
</organism>
<keyword evidence="14 24" id="KW-0862">Zinc</keyword>
<feature type="domain" description="C3H1-type" evidence="27">
    <location>
        <begin position="144"/>
        <end position="174"/>
    </location>
</feature>